<dbReference type="SUPFAM" id="SSF54593">
    <property type="entry name" value="Glyoxalase/Bleomycin resistance protein/Dihydroxybiphenyl dioxygenase"/>
    <property type="match status" value="1"/>
</dbReference>
<dbReference type="InterPro" id="IPR052164">
    <property type="entry name" value="Anthracycline_SecMetBiosynth"/>
</dbReference>
<gene>
    <name evidence="2" type="ORF">GGR32_000899</name>
</gene>
<accession>A0A840EJR1</accession>
<dbReference type="CDD" id="cd07247">
    <property type="entry name" value="SgaA_N_like"/>
    <property type="match status" value="1"/>
</dbReference>
<protein>
    <recommendedName>
        <fullName evidence="1">VOC domain-containing protein</fullName>
    </recommendedName>
</protein>
<dbReference type="PANTHER" id="PTHR33993">
    <property type="entry name" value="GLYOXALASE-RELATED"/>
    <property type="match status" value="1"/>
</dbReference>
<dbReference type="AlphaFoldDB" id="A0A840EJR1"/>
<dbReference type="InterPro" id="IPR004360">
    <property type="entry name" value="Glyas_Fos-R_dOase_dom"/>
</dbReference>
<evidence type="ECO:0000313" key="3">
    <source>
        <dbReference type="Proteomes" id="UP000553034"/>
    </source>
</evidence>
<dbReference type="PROSITE" id="PS51819">
    <property type="entry name" value="VOC"/>
    <property type="match status" value="1"/>
</dbReference>
<dbReference type="PANTHER" id="PTHR33993:SF2">
    <property type="entry name" value="VOC DOMAIN-CONTAINING PROTEIN"/>
    <property type="match status" value="1"/>
</dbReference>
<dbReference type="RefSeq" id="WP_246415170.1">
    <property type="nucleotide sequence ID" value="NZ_JACIFO010000003.1"/>
</dbReference>
<name>A0A840EJR1_9FLAO</name>
<comment type="caution">
    <text evidence="2">The sequence shown here is derived from an EMBL/GenBank/DDBJ whole genome shotgun (WGS) entry which is preliminary data.</text>
</comment>
<sequence>MMKKNNPIVWFEIYVDDLERAAKFYESVFQVTLEEISDPSDASIQMKGFPSDMDSYGASGALVKMKGVEPSANGSIVYFGCDDCAEPESRVTANDGKILQAKMAIGEHGFVSLVSDTEGNTIGFHSLK</sequence>
<reference evidence="2 3" key="1">
    <citation type="submission" date="2020-08" db="EMBL/GenBank/DDBJ databases">
        <title>Genomic Encyclopedia of Type Strains, Phase IV (KMG-IV): sequencing the most valuable type-strain genomes for metagenomic binning, comparative biology and taxonomic classification.</title>
        <authorList>
            <person name="Goeker M."/>
        </authorList>
    </citation>
    <scope>NUCLEOTIDE SEQUENCE [LARGE SCALE GENOMIC DNA]</scope>
    <source>
        <strain evidence="2 3">DSM 29568</strain>
    </source>
</reference>
<dbReference type="InterPro" id="IPR037523">
    <property type="entry name" value="VOC_core"/>
</dbReference>
<dbReference type="InterPro" id="IPR029068">
    <property type="entry name" value="Glyas_Bleomycin-R_OHBP_Dase"/>
</dbReference>
<evidence type="ECO:0000259" key="1">
    <source>
        <dbReference type="PROSITE" id="PS51819"/>
    </source>
</evidence>
<dbReference type="Gene3D" id="3.10.180.10">
    <property type="entry name" value="2,3-Dihydroxybiphenyl 1,2-Dioxygenase, domain 1"/>
    <property type="match status" value="1"/>
</dbReference>
<dbReference type="EMBL" id="JACIFO010000003">
    <property type="protein sequence ID" value="MBB4118619.1"/>
    <property type="molecule type" value="Genomic_DNA"/>
</dbReference>
<dbReference type="Proteomes" id="UP000553034">
    <property type="component" value="Unassembled WGS sequence"/>
</dbReference>
<keyword evidence="3" id="KW-1185">Reference proteome</keyword>
<feature type="domain" description="VOC" evidence="1">
    <location>
        <begin position="7"/>
        <end position="127"/>
    </location>
</feature>
<evidence type="ECO:0000313" key="2">
    <source>
        <dbReference type="EMBL" id="MBB4118619.1"/>
    </source>
</evidence>
<organism evidence="2 3">
    <name type="scientific">Mesonia hippocampi</name>
    <dbReference type="NCBI Taxonomy" id="1628250"/>
    <lineage>
        <taxon>Bacteria</taxon>
        <taxon>Pseudomonadati</taxon>
        <taxon>Bacteroidota</taxon>
        <taxon>Flavobacteriia</taxon>
        <taxon>Flavobacteriales</taxon>
        <taxon>Flavobacteriaceae</taxon>
        <taxon>Mesonia</taxon>
    </lineage>
</organism>
<proteinExistence type="predicted"/>
<dbReference type="Pfam" id="PF00903">
    <property type="entry name" value="Glyoxalase"/>
    <property type="match status" value="1"/>
</dbReference>